<dbReference type="InterPro" id="IPR027843">
    <property type="entry name" value="DUF4440"/>
</dbReference>
<dbReference type="Proteomes" id="UP001198901">
    <property type="component" value="Unassembled WGS sequence"/>
</dbReference>
<name>A0ABS7XPA4_9FLAO</name>
<gene>
    <name evidence="2" type="ORF">LBU54_03370</name>
</gene>
<organism evidence="2 3">
    <name type="scientific">Winogradskyella alexanderae</name>
    <dbReference type="NCBI Taxonomy" id="2877123"/>
    <lineage>
        <taxon>Bacteria</taxon>
        <taxon>Pseudomonadati</taxon>
        <taxon>Bacteroidota</taxon>
        <taxon>Flavobacteriia</taxon>
        <taxon>Flavobacteriales</taxon>
        <taxon>Flavobacteriaceae</taxon>
        <taxon>Winogradskyella</taxon>
    </lineage>
</organism>
<comment type="caution">
    <text evidence="2">The sequence shown here is derived from an EMBL/GenBank/DDBJ whole genome shotgun (WGS) entry which is preliminary data.</text>
</comment>
<evidence type="ECO:0000313" key="3">
    <source>
        <dbReference type="Proteomes" id="UP001198901"/>
    </source>
</evidence>
<evidence type="ECO:0000313" key="2">
    <source>
        <dbReference type="EMBL" id="MCA0131610.1"/>
    </source>
</evidence>
<dbReference type="Gene3D" id="3.10.450.50">
    <property type="match status" value="1"/>
</dbReference>
<dbReference type="Pfam" id="PF14534">
    <property type="entry name" value="DUF4440"/>
    <property type="match status" value="1"/>
</dbReference>
<evidence type="ECO:0000259" key="1">
    <source>
        <dbReference type="Pfam" id="PF14534"/>
    </source>
</evidence>
<keyword evidence="3" id="KW-1185">Reference proteome</keyword>
<dbReference type="RefSeq" id="WP_224525850.1">
    <property type="nucleotide sequence ID" value="NZ_JAIUJR010000001.1"/>
</dbReference>
<feature type="domain" description="DUF4440" evidence="1">
    <location>
        <begin position="39"/>
        <end position="145"/>
    </location>
</feature>
<dbReference type="EMBL" id="JAIUJR010000001">
    <property type="protein sequence ID" value="MCA0131610.1"/>
    <property type="molecule type" value="Genomic_DNA"/>
</dbReference>
<dbReference type="SUPFAM" id="SSF54427">
    <property type="entry name" value="NTF2-like"/>
    <property type="match status" value="1"/>
</dbReference>
<proteinExistence type="predicted"/>
<dbReference type="InterPro" id="IPR032710">
    <property type="entry name" value="NTF2-like_dom_sf"/>
</dbReference>
<accession>A0ABS7XPA4</accession>
<reference evidence="3" key="1">
    <citation type="submission" date="2023-07" db="EMBL/GenBank/DDBJ databases">
        <authorList>
            <person name="Yue Y."/>
        </authorList>
    </citation>
    <scope>NUCLEOTIDE SEQUENCE [LARGE SCALE GENOMIC DNA]</scope>
    <source>
        <strain evidence="3">D23</strain>
    </source>
</reference>
<sequence>MLLVLGILLNSCDKKRNTKPDTVETKTNLFDLNTTKTLIKEKTKQFTEAHIIKDTTYLNSIFTKDARVFPPNSEAVSGIKAISQLNTDWVNYGIYEFEEVSTAIYGNEDYIIDEGMYYLKYGEENTIDNGKYINIWKNVNGQWKIYSNIWNTNLPLELSDSE</sequence>
<protein>
    <submittedName>
        <fullName evidence="2">Nuclear transport factor 2 family protein</fullName>
    </submittedName>
</protein>